<dbReference type="InterPro" id="IPR029401">
    <property type="entry name" value="Nudix_N"/>
</dbReference>
<evidence type="ECO:0000256" key="3">
    <source>
        <dbReference type="ARBA" id="ARBA00022842"/>
    </source>
</evidence>
<keyword evidence="6" id="KW-1185">Reference proteome</keyword>
<dbReference type="InterPro" id="IPR015797">
    <property type="entry name" value="NUDIX_hydrolase-like_dom_sf"/>
</dbReference>
<dbReference type="InterPro" id="IPR020476">
    <property type="entry name" value="Nudix_hydrolase"/>
</dbReference>
<comment type="cofactor">
    <cofactor evidence="1">
        <name>Mg(2+)</name>
        <dbReference type="ChEBI" id="CHEBI:18420"/>
    </cofactor>
</comment>
<accession>A0A1H3YSY3</accession>
<evidence type="ECO:0000256" key="1">
    <source>
        <dbReference type="ARBA" id="ARBA00001946"/>
    </source>
</evidence>
<sequence>MNFCSHCGERVSLRVPEGDNRPRHVCESCGRIHYQNPRIIAGCLPVYGDQVLLCRRAIEPRYGYWTLPAGFMENGESTEQAALRETLEEAQARVQLKQLYTLTSIIHVNQVQLIYLAELERPEFGISNETLESRLFSEDEIPWDQLAFTTIRNALRFYFADRRENHFPLRHIEMEPGTDSLPLKP</sequence>
<organism evidence="5 6">
    <name type="scientific">Marinobacterium iners DSM 11526</name>
    <dbReference type="NCBI Taxonomy" id="1122198"/>
    <lineage>
        <taxon>Bacteria</taxon>
        <taxon>Pseudomonadati</taxon>
        <taxon>Pseudomonadota</taxon>
        <taxon>Gammaproteobacteria</taxon>
        <taxon>Oceanospirillales</taxon>
        <taxon>Oceanospirillaceae</taxon>
        <taxon>Marinobacterium</taxon>
    </lineage>
</organism>
<gene>
    <name evidence="5" type="ORF">SAMN02745729_101584</name>
</gene>
<evidence type="ECO:0000313" key="6">
    <source>
        <dbReference type="Proteomes" id="UP000242469"/>
    </source>
</evidence>
<dbReference type="PROSITE" id="PS51462">
    <property type="entry name" value="NUDIX"/>
    <property type="match status" value="1"/>
</dbReference>
<dbReference type="PANTHER" id="PTHR43222:SF2">
    <property type="entry name" value="NUDIX HYDROLASE 23, CHLOROPLASTIC"/>
    <property type="match status" value="1"/>
</dbReference>
<evidence type="ECO:0000259" key="4">
    <source>
        <dbReference type="PROSITE" id="PS51462"/>
    </source>
</evidence>
<dbReference type="CDD" id="cd04511">
    <property type="entry name" value="NUDIX_Hydrolase"/>
    <property type="match status" value="1"/>
</dbReference>
<dbReference type="RefSeq" id="WP_091822914.1">
    <property type="nucleotide sequence ID" value="NZ_FNRJ01000001.1"/>
</dbReference>
<dbReference type="Gene3D" id="3.90.79.10">
    <property type="entry name" value="Nucleoside Triphosphate Pyrophosphohydrolase"/>
    <property type="match status" value="1"/>
</dbReference>
<evidence type="ECO:0000256" key="2">
    <source>
        <dbReference type="ARBA" id="ARBA00022801"/>
    </source>
</evidence>
<dbReference type="Gene3D" id="2.20.70.10">
    <property type="match status" value="1"/>
</dbReference>
<feature type="domain" description="Nudix hydrolase" evidence="4">
    <location>
        <begin position="36"/>
        <end position="159"/>
    </location>
</feature>
<keyword evidence="2" id="KW-0378">Hydrolase</keyword>
<dbReference type="InterPro" id="IPR000086">
    <property type="entry name" value="NUDIX_hydrolase_dom"/>
</dbReference>
<name>A0A1H3YSY3_9GAMM</name>
<dbReference type="Pfam" id="PF00293">
    <property type="entry name" value="NUDIX"/>
    <property type="match status" value="1"/>
</dbReference>
<dbReference type="EMBL" id="FNRJ01000001">
    <property type="protein sequence ID" value="SEA14669.1"/>
    <property type="molecule type" value="Genomic_DNA"/>
</dbReference>
<proteinExistence type="predicted"/>
<dbReference type="PRINTS" id="PR00502">
    <property type="entry name" value="NUDIXFAMILY"/>
</dbReference>
<dbReference type="STRING" id="1122198.SAMN02745729_101584"/>
<dbReference type="SUPFAM" id="SSF55811">
    <property type="entry name" value="Nudix"/>
    <property type="match status" value="1"/>
</dbReference>
<dbReference type="Pfam" id="PF14803">
    <property type="entry name" value="Zn_ribbon_Nudix"/>
    <property type="match status" value="1"/>
</dbReference>
<evidence type="ECO:0000313" key="5">
    <source>
        <dbReference type="EMBL" id="SEA14669.1"/>
    </source>
</evidence>
<dbReference type="PANTHER" id="PTHR43222">
    <property type="entry name" value="NUDIX HYDROLASE 23"/>
    <property type="match status" value="1"/>
</dbReference>
<dbReference type="GO" id="GO:0016787">
    <property type="term" value="F:hydrolase activity"/>
    <property type="evidence" value="ECO:0007669"/>
    <property type="project" value="UniProtKB-KW"/>
</dbReference>
<dbReference type="OrthoDB" id="5417595at2"/>
<keyword evidence="3" id="KW-0460">Magnesium</keyword>
<dbReference type="Proteomes" id="UP000242469">
    <property type="component" value="Unassembled WGS sequence"/>
</dbReference>
<dbReference type="AlphaFoldDB" id="A0A1H3YSY3"/>
<protein>
    <submittedName>
        <fullName evidence="5">ADP-ribose pyrophosphatase YjhB, NUDIX family</fullName>
    </submittedName>
</protein>
<reference evidence="6" key="1">
    <citation type="submission" date="2016-10" db="EMBL/GenBank/DDBJ databases">
        <authorList>
            <person name="Varghese N."/>
            <person name="Submissions S."/>
        </authorList>
    </citation>
    <scope>NUCLEOTIDE SEQUENCE [LARGE SCALE GENOMIC DNA]</scope>
    <source>
        <strain evidence="6">DSM 11526</strain>
    </source>
</reference>